<evidence type="ECO:0000259" key="1">
    <source>
        <dbReference type="Pfam" id="PF08241"/>
    </source>
</evidence>
<dbReference type="CDD" id="cd02440">
    <property type="entry name" value="AdoMet_MTases"/>
    <property type="match status" value="1"/>
</dbReference>
<protein>
    <submittedName>
        <fullName evidence="2">Phosphatidylethanolamine/phosphatidyl-N-methylethanolamine N-methyltransferase</fullName>
        <ecNumber evidence="2">2.1.1.17</ecNumber>
        <ecNumber evidence="2">2.1.1.71</ecNumber>
    </submittedName>
</protein>
<reference evidence="2 3" key="1">
    <citation type="submission" date="2020-08" db="EMBL/GenBank/DDBJ databases">
        <title>Genomic Encyclopedia of Type Strains, Phase IV (KMG-V): Genome sequencing to study the core and pangenomes of soil and plant-associated prokaryotes.</title>
        <authorList>
            <person name="Whitman W."/>
        </authorList>
    </citation>
    <scope>NUCLEOTIDE SEQUENCE [LARGE SCALE GENOMIC DNA]</scope>
    <source>
        <strain evidence="2 3">SEMIA 4084</strain>
    </source>
</reference>
<dbReference type="EC" id="2.1.1.17" evidence="2"/>
<dbReference type="Proteomes" id="UP000585507">
    <property type="component" value="Unassembled WGS sequence"/>
</dbReference>
<dbReference type="GO" id="GO:0032259">
    <property type="term" value="P:methylation"/>
    <property type="evidence" value="ECO:0007669"/>
    <property type="project" value="UniProtKB-KW"/>
</dbReference>
<name>A0A7W8XA27_9HYPH</name>
<dbReference type="InterPro" id="IPR029063">
    <property type="entry name" value="SAM-dependent_MTases_sf"/>
</dbReference>
<proteinExistence type="predicted"/>
<gene>
    <name evidence="2" type="ORF">GGD55_005713</name>
</gene>
<keyword evidence="2" id="KW-0808">Transferase</keyword>
<dbReference type="GO" id="GO:0000773">
    <property type="term" value="F:phosphatidyl-N-methylethanolamine N-methyltransferase activity"/>
    <property type="evidence" value="ECO:0007669"/>
    <property type="project" value="UniProtKB-EC"/>
</dbReference>
<dbReference type="InterPro" id="IPR050508">
    <property type="entry name" value="Methyltransf_Superfamily"/>
</dbReference>
<dbReference type="PANTHER" id="PTHR42912:SF80">
    <property type="entry name" value="METHYLTRANSFERASE DOMAIN-CONTAINING PROTEIN"/>
    <property type="match status" value="1"/>
</dbReference>
<dbReference type="SUPFAM" id="SSF53335">
    <property type="entry name" value="S-adenosyl-L-methionine-dependent methyltransferases"/>
    <property type="match status" value="1"/>
</dbReference>
<dbReference type="EMBL" id="JACHBK010000016">
    <property type="protein sequence ID" value="MBB5538970.1"/>
    <property type="molecule type" value="Genomic_DNA"/>
</dbReference>
<evidence type="ECO:0000313" key="2">
    <source>
        <dbReference type="EMBL" id="MBB5538970.1"/>
    </source>
</evidence>
<keyword evidence="2" id="KW-0489">Methyltransferase</keyword>
<dbReference type="GO" id="GO:0004608">
    <property type="term" value="F:phosphatidylethanolamine N-methyltransferase activity"/>
    <property type="evidence" value="ECO:0007669"/>
    <property type="project" value="UniProtKB-EC"/>
</dbReference>
<keyword evidence="3" id="KW-1185">Reference proteome</keyword>
<accession>A0A7W8XA27</accession>
<dbReference type="Gene3D" id="3.40.50.150">
    <property type="entry name" value="Vaccinia Virus protein VP39"/>
    <property type="match status" value="1"/>
</dbReference>
<feature type="domain" description="Methyltransferase type 11" evidence="1">
    <location>
        <begin position="55"/>
        <end position="150"/>
    </location>
</feature>
<dbReference type="EC" id="2.1.1.71" evidence="2"/>
<sequence length="229" mass="24994">MTGAARSRSQDNLIERQRRAYRIWAPVYDRLYAGILADAHGKIIELASAESGRVLEIGVGTGLLLPKYSRKCHVTGIDISDEMMARAREKIAAQGLDQVDLRVGNAQCLEFPPNSFDVVILPFVLTLLPDPEAALDECLRVVKPEGTIVIAGKIGDGAGVVGLAERIMAPFVEAIGWSAAFRSQRLLGWIDRQPCVELVDWLSSAPCGLFKVIKLRKSYERSPAPSPLA</sequence>
<evidence type="ECO:0000313" key="3">
    <source>
        <dbReference type="Proteomes" id="UP000585507"/>
    </source>
</evidence>
<comment type="caution">
    <text evidence="2">The sequence shown here is derived from an EMBL/GenBank/DDBJ whole genome shotgun (WGS) entry which is preliminary data.</text>
</comment>
<dbReference type="Pfam" id="PF08241">
    <property type="entry name" value="Methyltransf_11"/>
    <property type="match status" value="1"/>
</dbReference>
<dbReference type="AlphaFoldDB" id="A0A7W8XA27"/>
<dbReference type="PANTHER" id="PTHR42912">
    <property type="entry name" value="METHYLTRANSFERASE"/>
    <property type="match status" value="1"/>
</dbReference>
<organism evidence="2 3">
    <name type="scientific">Rhizobium giardinii</name>
    <dbReference type="NCBI Taxonomy" id="56731"/>
    <lineage>
        <taxon>Bacteria</taxon>
        <taxon>Pseudomonadati</taxon>
        <taxon>Pseudomonadota</taxon>
        <taxon>Alphaproteobacteria</taxon>
        <taxon>Hyphomicrobiales</taxon>
        <taxon>Rhizobiaceae</taxon>
        <taxon>Rhizobium/Agrobacterium group</taxon>
        <taxon>Rhizobium</taxon>
    </lineage>
</organism>
<dbReference type="InterPro" id="IPR013216">
    <property type="entry name" value="Methyltransf_11"/>
</dbReference>